<evidence type="ECO:0000313" key="4">
    <source>
        <dbReference type="Proteomes" id="UP000234333"/>
    </source>
</evidence>
<dbReference type="InterPro" id="IPR025736">
    <property type="entry name" value="PucR_C-HTH_dom"/>
</dbReference>
<dbReference type="Pfam" id="PF13556">
    <property type="entry name" value="HTH_30"/>
    <property type="match status" value="1"/>
</dbReference>
<proteinExistence type="predicted"/>
<feature type="compositionally biased region" description="Low complexity" evidence="1">
    <location>
        <begin position="201"/>
        <end position="217"/>
    </location>
</feature>
<name>A0A2H1JU93_9MICO</name>
<gene>
    <name evidence="3" type="ORF">BC102111_02584</name>
</gene>
<dbReference type="RefSeq" id="WP_101624545.1">
    <property type="nucleotide sequence ID" value="NZ_FXZC01000005.1"/>
</dbReference>
<dbReference type="Gene3D" id="1.10.10.2840">
    <property type="entry name" value="PucR C-terminal helix-turn-helix domain"/>
    <property type="match status" value="1"/>
</dbReference>
<feature type="region of interest" description="Disordered" evidence="1">
    <location>
        <begin position="185"/>
        <end position="217"/>
    </location>
</feature>
<reference evidence="3 4" key="1">
    <citation type="submission" date="2017-03" db="EMBL/GenBank/DDBJ databases">
        <authorList>
            <person name="Afonso C.L."/>
            <person name="Miller P.J."/>
            <person name="Scott M.A."/>
            <person name="Spackman E."/>
            <person name="Goraichik I."/>
            <person name="Dimitrov K.M."/>
            <person name="Suarez D.L."/>
            <person name="Swayne D.E."/>
        </authorList>
    </citation>
    <scope>NUCLEOTIDE SEQUENCE [LARGE SCALE GENOMIC DNA]</scope>
    <source>
        <strain evidence="3 4">CIP 102111</strain>
    </source>
</reference>
<accession>A0A2H1JU93</accession>
<dbReference type="Proteomes" id="UP000234333">
    <property type="component" value="Unassembled WGS sequence"/>
</dbReference>
<dbReference type="InterPro" id="IPR042070">
    <property type="entry name" value="PucR_C-HTH_sf"/>
</dbReference>
<dbReference type="EMBL" id="FXZC01000005">
    <property type="protein sequence ID" value="SMX91077.1"/>
    <property type="molecule type" value="Genomic_DNA"/>
</dbReference>
<dbReference type="AlphaFoldDB" id="A0A2H1JU93"/>
<protein>
    <submittedName>
        <fullName evidence="3">PucR C-terminal helix-turn-helix domain-containing protein</fullName>
    </submittedName>
</protein>
<evidence type="ECO:0000313" key="3">
    <source>
        <dbReference type="EMBL" id="SMX91077.1"/>
    </source>
</evidence>
<evidence type="ECO:0000259" key="2">
    <source>
        <dbReference type="Pfam" id="PF13556"/>
    </source>
</evidence>
<dbReference type="GeneID" id="99772325"/>
<sequence>MRDLLGKLTSLDPDVRESLRVVGYFDALTSRGVGLGGLLRAAAVLAGVPAAAEIRGKVTAYDPDGHRLAEAADENLGSLVEFRLGSVWLERAGKGNASDAMITERLALAIEALDSGQGSTREVEVVVDGERTQAERMTALVRLGIDPTDSVRVIVSDDELGPESRWTAPTATPSGILHTTLEVSRGGERTAGRATEVGTEAGPTSAPGASRSSAGAQSRVGIGTWVRADRAPESWEAALVAHRLLGEGPEHILDATDLGGMLLLARAYDPTDPHPDVIALTELDDLTAEILRTLVDAESIRAAAATLGMHHSTVQARHESLTARLGYDPRSTAGRLRYMCAEFLRRLGG</sequence>
<organism evidence="3 4">
    <name type="scientific">Brevibacterium casei CIP 102111</name>
    <dbReference type="NCBI Taxonomy" id="1255625"/>
    <lineage>
        <taxon>Bacteria</taxon>
        <taxon>Bacillati</taxon>
        <taxon>Actinomycetota</taxon>
        <taxon>Actinomycetes</taxon>
        <taxon>Micrococcales</taxon>
        <taxon>Brevibacteriaceae</taxon>
        <taxon>Brevibacterium</taxon>
    </lineage>
</organism>
<feature type="domain" description="PucR C-terminal helix-turn-helix" evidence="2">
    <location>
        <begin position="289"/>
        <end position="340"/>
    </location>
</feature>
<evidence type="ECO:0000256" key="1">
    <source>
        <dbReference type="SAM" id="MobiDB-lite"/>
    </source>
</evidence>